<feature type="region of interest" description="Disordered" evidence="1">
    <location>
        <begin position="60"/>
        <end position="179"/>
    </location>
</feature>
<name>A0AAD7WKU4_9TELE</name>
<keyword evidence="3" id="KW-1185">Reference proteome</keyword>
<evidence type="ECO:0000256" key="1">
    <source>
        <dbReference type="SAM" id="MobiDB-lite"/>
    </source>
</evidence>
<comment type="caution">
    <text evidence="2">The sequence shown here is derived from an EMBL/GenBank/DDBJ whole genome shotgun (WGS) entry which is preliminary data.</text>
</comment>
<feature type="compositionally biased region" description="Polar residues" evidence="1">
    <location>
        <begin position="161"/>
        <end position="179"/>
    </location>
</feature>
<dbReference type="Proteomes" id="UP001221898">
    <property type="component" value="Unassembled WGS sequence"/>
</dbReference>
<dbReference type="AlphaFoldDB" id="A0AAD7WKU4"/>
<protein>
    <submittedName>
        <fullName evidence="2">Uncharacterized protein</fullName>
    </submittedName>
</protein>
<gene>
    <name evidence="2" type="ORF">AAFF_G00397480</name>
</gene>
<organism evidence="2 3">
    <name type="scientific">Aldrovandia affinis</name>
    <dbReference type="NCBI Taxonomy" id="143900"/>
    <lineage>
        <taxon>Eukaryota</taxon>
        <taxon>Metazoa</taxon>
        <taxon>Chordata</taxon>
        <taxon>Craniata</taxon>
        <taxon>Vertebrata</taxon>
        <taxon>Euteleostomi</taxon>
        <taxon>Actinopterygii</taxon>
        <taxon>Neopterygii</taxon>
        <taxon>Teleostei</taxon>
        <taxon>Notacanthiformes</taxon>
        <taxon>Halosauridae</taxon>
        <taxon>Aldrovandia</taxon>
    </lineage>
</organism>
<dbReference type="EMBL" id="JAINUG010000077">
    <property type="protein sequence ID" value="KAJ8400365.1"/>
    <property type="molecule type" value="Genomic_DNA"/>
</dbReference>
<sequence>MNNQAPRELWKGKGTLFPVVEVKRVNQEMKNSVTQKIRAFQRMQNKVTPLTPAQRFLAFPGPQRTRHRPVPASRTLPLRPAKQPDESKIHLKVLGSSMGLFNRKNSLTSSKRSQKSTKAIPETPPPGDEGGPAQQESLSQEPPGRNSSPEDTTEVPFPMESNLNSPAGSSTSDPDPISS</sequence>
<evidence type="ECO:0000313" key="3">
    <source>
        <dbReference type="Proteomes" id="UP001221898"/>
    </source>
</evidence>
<accession>A0AAD7WKU4</accession>
<proteinExistence type="predicted"/>
<reference evidence="2" key="1">
    <citation type="journal article" date="2023" name="Science">
        <title>Genome structures resolve the early diversification of teleost fishes.</title>
        <authorList>
            <person name="Parey E."/>
            <person name="Louis A."/>
            <person name="Montfort J."/>
            <person name="Bouchez O."/>
            <person name="Roques C."/>
            <person name="Iampietro C."/>
            <person name="Lluch J."/>
            <person name="Castinel A."/>
            <person name="Donnadieu C."/>
            <person name="Desvignes T."/>
            <person name="Floi Bucao C."/>
            <person name="Jouanno E."/>
            <person name="Wen M."/>
            <person name="Mejri S."/>
            <person name="Dirks R."/>
            <person name="Jansen H."/>
            <person name="Henkel C."/>
            <person name="Chen W.J."/>
            <person name="Zahm M."/>
            <person name="Cabau C."/>
            <person name="Klopp C."/>
            <person name="Thompson A.W."/>
            <person name="Robinson-Rechavi M."/>
            <person name="Braasch I."/>
            <person name="Lecointre G."/>
            <person name="Bobe J."/>
            <person name="Postlethwait J.H."/>
            <person name="Berthelot C."/>
            <person name="Roest Crollius H."/>
            <person name="Guiguen Y."/>
        </authorList>
    </citation>
    <scope>NUCLEOTIDE SEQUENCE</scope>
    <source>
        <strain evidence="2">NC1722</strain>
    </source>
</reference>
<feature type="compositionally biased region" description="Polar residues" evidence="1">
    <location>
        <begin position="134"/>
        <end position="150"/>
    </location>
</feature>
<evidence type="ECO:0000313" key="2">
    <source>
        <dbReference type="EMBL" id="KAJ8400365.1"/>
    </source>
</evidence>